<keyword evidence="2" id="KW-1185">Reference proteome</keyword>
<dbReference type="AlphaFoldDB" id="A0A8C5Z053"/>
<reference evidence="1" key="2">
    <citation type="submission" date="2025-09" db="UniProtKB">
        <authorList>
            <consortium name="Ensembl"/>
        </authorList>
    </citation>
    <scope>IDENTIFICATION</scope>
</reference>
<dbReference type="Proteomes" id="UP000694407">
    <property type="component" value="Unplaced"/>
</dbReference>
<reference evidence="1" key="1">
    <citation type="submission" date="2025-08" db="UniProtKB">
        <authorList>
            <consortium name="Ensembl"/>
        </authorList>
    </citation>
    <scope>IDENTIFICATION</scope>
</reference>
<name>A0A8C5Z053_MARMA</name>
<sequence>KETNEISKSTYSLYIQNCKKKIEYSCQVWWHMPIIPATLETEARGSLTPRNSVPAWTTK</sequence>
<proteinExistence type="predicted"/>
<dbReference type="Ensembl" id="ENSMMMT00000008471.1">
    <property type="protein sequence ID" value="ENSMMMP00000007433.1"/>
    <property type="gene ID" value="ENSMMMG00000006686.1"/>
</dbReference>
<evidence type="ECO:0000313" key="2">
    <source>
        <dbReference type="Proteomes" id="UP000694407"/>
    </source>
</evidence>
<protein>
    <submittedName>
        <fullName evidence="1">Uncharacterized protein</fullName>
    </submittedName>
</protein>
<evidence type="ECO:0000313" key="1">
    <source>
        <dbReference type="Ensembl" id="ENSMMMP00000007433.1"/>
    </source>
</evidence>
<organism evidence="1 2">
    <name type="scientific">Marmota marmota marmota</name>
    <name type="common">Alpine marmot</name>
    <dbReference type="NCBI Taxonomy" id="9994"/>
    <lineage>
        <taxon>Eukaryota</taxon>
        <taxon>Metazoa</taxon>
        <taxon>Chordata</taxon>
        <taxon>Craniata</taxon>
        <taxon>Vertebrata</taxon>
        <taxon>Euteleostomi</taxon>
        <taxon>Mammalia</taxon>
        <taxon>Eutheria</taxon>
        <taxon>Euarchontoglires</taxon>
        <taxon>Glires</taxon>
        <taxon>Rodentia</taxon>
        <taxon>Sciuromorpha</taxon>
        <taxon>Sciuridae</taxon>
        <taxon>Xerinae</taxon>
        <taxon>Marmotini</taxon>
        <taxon>Marmota</taxon>
    </lineage>
</organism>
<accession>A0A8C5Z053</accession>